<comment type="pathway">
    <text evidence="2 9">Amino-acid biosynthesis; L-tryptophan biosynthesis; L-tryptophan from chorismate: step 3/5.</text>
</comment>
<dbReference type="InterPro" id="IPR011060">
    <property type="entry name" value="RibuloseP-bd_barrel"/>
</dbReference>
<evidence type="ECO:0000313" key="12">
    <source>
        <dbReference type="Proteomes" id="UP000316560"/>
    </source>
</evidence>
<protein>
    <recommendedName>
        <fullName evidence="4 9">N-(5'-phosphoribosyl)anthranilate isomerase</fullName>
        <shortName evidence="9">PRAI</shortName>
        <ecNumber evidence="3 9">5.3.1.24</ecNumber>
    </recommendedName>
</protein>
<dbReference type="UniPathway" id="UPA00035">
    <property type="reaction ID" value="UER00042"/>
</dbReference>
<evidence type="ECO:0000256" key="3">
    <source>
        <dbReference type="ARBA" id="ARBA00012572"/>
    </source>
</evidence>
<dbReference type="Proteomes" id="UP000316560">
    <property type="component" value="Unassembled WGS sequence"/>
</dbReference>
<accession>A0A8H2K6R1</accession>
<dbReference type="SUPFAM" id="SSF51366">
    <property type="entry name" value="Ribulose-phoshate binding barrel"/>
    <property type="match status" value="1"/>
</dbReference>
<dbReference type="Pfam" id="PF00697">
    <property type="entry name" value="PRAI"/>
    <property type="match status" value="1"/>
</dbReference>
<keyword evidence="12" id="KW-1185">Reference proteome</keyword>
<keyword evidence="6 9" id="KW-0822">Tryptophan biosynthesis</keyword>
<dbReference type="PANTHER" id="PTHR42894">
    <property type="entry name" value="N-(5'-PHOSPHORIBOSYL)ANTHRANILATE ISOMERASE"/>
    <property type="match status" value="1"/>
</dbReference>
<dbReference type="CDD" id="cd00405">
    <property type="entry name" value="PRAI"/>
    <property type="match status" value="1"/>
</dbReference>
<evidence type="ECO:0000256" key="4">
    <source>
        <dbReference type="ARBA" id="ARBA00022272"/>
    </source>
</evidence>
<keyword evidence="7 9" id="KW-0057">Aromatic amino acid biosynthesis</keyword>
<evidence type="ECO:0000259" key="10">
    <source>
        <dbReference type="Pfam" id="PF00697"/>
    </source>
</evidence>
<evidence type="ECO:0000256" key="2">
    <source>
        <dbReference type="ARBA" id="ARBA00004664"/>
    </source>
</evidence>
<keyword evidence="5 9" id="KW-0028">Amino-acid biosynthesis</keyword>
<evidence type="ECO:0000256" key="6">
    <source>
        <dbReference type="ARBA" id="ARBA00022822"/>
    </source>
</evidence>
<gene>
    <name evidence="9" type="primary">trpF</name>
    <name evidence="11" type="ORF">FB472_1828</name>
</gene>
<keyword evidence="8 9" id="KW-0413">Isomerase</keyword>
<proteinExistence type="inferred from homology"/>
<dbReference type="PANTHER" id="PTHR42894:SF1">
    <property type="entry name" value="N-(5'-PHOSPHORIBOSYL)ANTHRANILATE ISOMERASE"/>
    <property type="match status" value="1"/>
</dbReference>
<dbReference type="InterPro" id="IPR013785">
    <property type="entry name" value="Aldolase_TIM"/>
</dbReference>
<evidence type="ECO:0000256" key="9">
    <source>
        <dbReference type="HAMAP-Rule" id="MF_00135"/>
    </source>
</evidence>
<comment type="catalytic activity">
    <reaction evidence="1 9">
        <text>N-(5-phospho-beta-D-ribosyl)anthranilate = 1-(2-carboxyphenylamino)-1-deoxy-D-ribulose 5-phosphate</text>
        <dbReference type="Rhea" id="RHEA:21540"/>
        <dbReference type="ChEBI" id="CHEBI:18277"/>
        <dbReference type="ChEBI" id="CHEBI:58613"/>
        <dbReference type="EC" id="5.3.1.24"/>
    </reaction>
</comment>
<dbReference type="Gene3D" id="3.20.20.70">
    <property type="entry name" value="Aldolase class I"/>
    <property type="match status" value="1"/>
</dbReference>
<evidence type="ECO:0000256" key="5">
    <source>
        <dbReference type="ARBA" id="ARBA00022605"/>
    </source>
</evidence>
<evidence type="ECO:0000256" key="1">
    <source>
        <dbReference type="ARBA" id="ARBA00001164"/>
    </source>
</evidence>
<dbReference type="InterPro" id="IPR001240">
    <property type="entry name" value="PRAI_dom"/>
</dbReference>
<organism evidence="11 12">
    <name type="scientific">Rhodoglobus vestalii</name>
    <dbReference type="NCBI Taxonomy" id="193384"/>
    <lineage>
        <taxon>Bacteria</taxon>
        <taxon>Bacillati</taxon>
        <taxon>Actinomycetota</taxon>
        <taxon>Actinomycetes</taxon>
        <taxon>Micrococcales</taxon>
        <taxon>Microbacteriaceae</taxon>
        <taxon>Rhodoglobus</taxon>
    </lineage>
</organism>
<evidence type="ECO:0000256" key="8">
    <source>
        <dbReference type="ARBA" id="ARBA00023235"/>
    </source>
</evidence>
<dbReference type="GO" id="GO:0004640">
    <property type="term" value="F:phosphoribosylanthranilate isomerase activity"/>
    <property type="evidence" value="ECO:0007669"/>
    <property type="project" value="UniProtKB-UniRule"/>
</dbReference>
<dbReference type="InterPro" id="IPR044643">
    <property type="entry name" value="TrpF_fam"/>
</dbReference>
<dbReference type="EMBL" id="VFRA01000001">
    <property type="protein sequence ID" value="TQO20210.1"/>
    <property type="molecule type" value="Genomic_DNA"/>
</dbReference>
<dbReference type="RefSeq" id="WP_141990591.1">
    <property type="nucleotide sequence ID" value="NZ_VFRA01000001.1"/>
</dbReference>
<evidence type="ECO:0000313" key="11">
    <source>
        <dbReference type="EMBL" id="TQO20210.1"/>
    </source>
</evidence>
<dbReference type="AlphaFoldDB" id="A0A8H2K6R1"/>
<dbReference type="OrthoDB" id="3243379at2"/>
<name>A0A8H2K6R1_9MICO</name>
<feature type="domain" description="N-(5'phosphoribosyl) anthranilate isomerase (PRAI)" evidence="10">
    <location>
        <begin position="6"/>
        <end position="200"/>
    </location>
</feature>
<reference evidence="11 12" key="1">
    <citation type="submission" date="2019-06" db="EMBL/GenBank/DDBJ databases">
        <title>Sequencing the genomes of 1000 actinobacteria strains.</title>
        <authorList>
            <person name="Klenk H.-P."/>
        </authorList>
    </citation>
    <scope>NUCLEOTIDE SEQUENCE [LARGE SCALE GENOMIC DNA]</scope>
    <source>
        <strain evidence="11 12">DSM 21947</strain>
    </source>
</reference>
<comment type="similarity">
    <text evidence="9">Belongs to the TrpF family.</text>
</comment>
<comment type="caution">
    <text evidence="11">The sequence shown here is derived from an EMBL/GenBank/DDBJ whole genome shotgun (WGS) entry which is preliminary data.</text>
</comment>
<sequence length="205" mass="21555">MRHPFVKICGITTMDAAAAVAESGAGAIGFVFAPGSPREVSVEVAQSLITELPLSLETVGVFRRQPIEMVLRIAGQVGLTTVQLHGGETDADFDRLHAEGLDTIRAISIDDYLRLTAAGQLRTEDRLLIDAVTPGGGERFDPSRLTGEPPPGSWILAGGLTGQNVAELVRAVHPPGVDVSSGVEARRGVKDPSLIRAFVDAVRAA</sequence>
<evidence type="ECO:0000256" key="7">
    <source>
        <dbReference type="ARBA" id="ARBA00023141"/>
    </source>
</evidence>
<dbReference type="GO" id="GO:0000162">
    <property type="term" value="P:L-tryptophan biosynthetic process"/>
    <property type="evidence" value="ECO:0007669"/>
    <property type="project" value="UniProtKB-UniRule"/>
</dbReference>
<dbReference type="EC" id="5.3.1.24" evidence="3 9"/>
<dbReference type="HAMAP" id="MF_00135">
    <property type="entry name" value="PRAI"/>
    <property type="match status" value="1"/>
</dbReference>